<name>A0A1X0D610_9MYCO</name>
<dbReference type="SUPFAM" id="SSF51735">
    <property type="entry name" value="NAD(P)-binding Rossmann-fold domains"/>
    <property type="match status" value="1"/>
</dbReference>
<accession>A0A1X0D610</accession>
<feature type="domain" description="NAD-dependent epimerase/dehydratase" evidence="1">
    <location>
        <begin position="8"/>
        <end position="232"/>
    </location>
</feature>
<reference evidence="2 3" key="1">
    <citation type="submission" date="2017-02" db="EMBL/GenBank/DDBJ databases">
        <title>The new phylogeny of genus Mycobacterium.</title>
        <authorList>
            <person name="Tortoli E."/>
            <person name="Trovato A."/>
            <person name="Cirillo D.M."/>
        </authorList>
    </citation>
    <scope>NUCLEOTIDE SEQUENCE [LARGE SCALE GENOMIC DNA]</scope>
    <source>
        <strain evidence="2 3">FI-09383</strain>
    </source>
</reference>
<dbReference type="AlphaFoldDB" id="A0A1X0D610"/>
<dbReference type="GO" id="GO:0005737">
    <property type="term" value="C:cytoplasm"/>
    <property type="evidence" value="ECO:0007669"/>
    <property type="project" value="TreeGrafter"/>
</dbReference>
<gene>
    <name evidence="2" type="ORF">BST23_07050</name>
</gene>
<evidence type="ECO:0000259" key="1">
    <source>
        <dbReference type="Pfam" id="PF01370"/>
    </source>
</evidence>
<dbReference type="STRING" id="81858.BST23_07050"/>
<sequence length="337" mass="37224">MKPTPKKLVIGASGFLGSHVTKQLVARGDDVRVLIRASSSRRGIDGLPVEVRCGDIFDRESIEAAMRGCDVVHYCVVDARPWLRDPTALWRTNVEGLRGVLDVAAQADLHRFVYTSSIATIGLVRNGLADETTEHNWSDVGGDYVRSRVAAERLVLGYAADRGLPAVAMCVSNTYGPGDWLPTPHGGLLSAAVHGRMPYYIDGYEAEVVDVQDAARAMVLAGEVGRVGERYIVSERWMSAREIHEIGCRAVGVEPPRRRIPIQLMSAMSYPSSWIARLRGRDTKLTPLNIRLMHIMTPLDHAKAVRELGWNPAPTPEAIVEAAHFFRYRHRTAKEAL</sequence>
<dbReference type="Gene3D" id="3.40.50.720">
    <property type="entry name" value="NAD(P)-binding Rossmann-like Domain"/>
    <property type="match status" value="1"/>
</dbReference>
<dbReference type="Pfam" id="PF01370">
    <property type="entry name" value="Epimerase"/>
    <property type="match status" value="1"/>
</dbReference>
<evidence type="ECO:0000313" key="2">
    <source>
        <dbReference type="EMBL" id="ORA67622.1"/>
    </source>
</evidence>
<evidence type="ECO:0000313" key="3">
    <source>
        <dbReference type="Proteomes" id="UP000192772"/>
    </source>
</evidence>
<dbReference type="PANTHER" id="PTHR48079">
    <property type="entry name" value="PROTEIN YEEZ"/>
    <property type="match status" value="1"/>
</dbReference>
<dbReference type="Proteomes" id="UP000192772">
    <property type="component" value="Unassembled WGS sequence"/>
</dbReference>
<organism evidence="2 3">
    <name type="scientific">Mycolicibacterium elephantis</name>
    <dbReference type="NCBI Taxonomy" id="81858"/>
    <lineage>
        <taxon>Bacteria</taxon>
        <taxon>Bacillati</taxon>
        <taxon>Actinomycetota</taxon>
        <taxon>Actinomycetes</taxon>
        <taxon>Mycobacteriales</taxon>
        <taxon>Mycobacteriaceae</taxon>
        <taxon>Mycolicibacterium</taxon>
    </lineage>
</organism>
<dbReference type="GO" id="GO:0004029">
    <property type="term" value="F:aldehyde dehydrogenase (NAD+) activity"/>
    <property type="evidence" value="ECO:0007669"/>
    <property type="project" value="TreeGrafter"/>
</dbReference>
<dbReference type="RefSeq" id="WP_064918728.1">
    <property type="nucleotide sequence ID" value="NZ_LZHS01000025.1"/>
</dbReference>
<dbReference type="InterPro" id="IPR001509">
    <property type="entry name" value="Epimerase_deHydtase"/>
</dbReference>
<comment type="caution">
    <text evidence="2">The sequence shown here is derived from an EMBL/GenBank/DDBJ whole genome shotgun (WGS) entry which is preliminary data.</text>
</comment>
<protein>
    <submittedName>
        <fullName evidence="2">NAD-dependent dehydratase</fullName>
    </submittedName>
</protein>
<dbReference type="PANTHER" id="PTHR48079:SF6">
    <property type="entry name" value="NAD(P)-BINDING DOMAIN-CONTAINING PROTEIN-RELATED"/>
    <property type="match status" value="1"/>
</dbReference>
<dbReference type="InterPro" id="IPR036291">
    <property type="entry name" value="NAD(P)-bd_dom_sf"/>
</dbReference>
<proteinExistence type="predicted"/>
<dbReference type="EMBL" id="MVHP01000005">
    <property type="protein sequence ID" value="ORA67622.1"/>
    <property type="molecule type" value="Genomic_DNA"/>
</dbReference>
<dbReference type="InterPro" id="IPR051783">
    <property type="entry name" value="NAD(P)-dependent_oxidoreduct"/>
</dbReference>
<dbReference type="OrthoDB" id="9801785at2"/>